<keyword evidence="3" id="KW-1185">Reference proteome</keyword>
<evidence type="ECO:0000313" key="2">
    <source>
        <dbReference type="EMBL" id="MFC5342287.1"/>
    </source>
</evidence>
<evidence type="ECO:0000313" key="3">
    <source>
        <dbReference type="Proteomes" id="UP001596152"/>
    </source>
</evidence>
<feature type="signal peptide" evidence="1">
    <location>
        <begin position="1"/>
        <end position="21"/>
    </location>
</feature>
<dbReference type="Proteomes" id="UP001596152">
    <property type="component" value="Unassembled WGS sequence"/>
</dbReference>
<accession>A0ABW0FNM6</accession>
<feature type="chain" id="PRO_5047303978" description="Lipoprotein" evidence="1">
    <location>
        <begin position="22"/>
        <end position="74"/>
    </location>
</feature>
<name>A0ABW0FNM6_9CAUL</name>
<proteinExistence type="predicted"/>
<gene>
    <name evidence="2" type="ORF">ACFPIE_00050</name>
</gene>
<dbReference type="EMBL" id="JBHSLF010000001">
    <property type="protein sequence ID" value="MFC5342287.1"/>
    <property type="molecule type" value="Genomic_DNA"/>
</dbReference>
<dbReference type="PROSITE" id="PS51257">
    <property type="entry name" value="PROKAR_LIPOPROTEIN"/>
    <property type="match status" value="1"/>
</dbReference>
<comment type="caution">
    <text evidence="2">The sequence shown here is derived from an EMBL/GenBank/DDBJ whole genome shotgun (WGS) entry which is preliminary data.</text>
</comment>
<organism evidence="2 3">
    <name type="scientific">Brevundimonas staleyi</name>
    <dbReference type="NCBI Taxonomy" id="74326"/>
    <lineage>
        <taxon>Bacteria</taxon>
        <taxon>Pseudomonadati</taxon>
        <taxon>Pseudomonadota</taxon>
        <taxon>Alphaproteobacteria</taxon>
        <taxon>Caulobacterales</taxon>
        <taxon>Caulobacteraceae</taxon>
        <taxon>Brevundimonas</taxon>
    </lineage>
</organism>
<sequence length="74" mass="7804">MKRLVVLSAALTALASLGACAKPTISLAEFHARSGRVPMSTSLRNDVLPCAADTSPIADPRFGRSMPYVRGQTC</sequence>
<evidence type="ECO:0000256" key="1">
    <source>
        <dbReference type="SAM" id="SignalP"/>
    </source>
</evidence>
<keyword evidence="1" id="KW-0732">Signal</keyword>
<reference evidence="3" key="1">
    <citation type="journal article" date="2019" name="Int. J. Syst. Evol. Microbiol.">
        <title>The Global Catalogue of Microorganisms (GCM) 10K type strain sequencing project: providing services to taxonomists for standard genome sequencing and annotation.</title>
        <authorList>
            <consortium name="The Broad Institute Genomics Platform"/>
            <consortium name="The Broad Institute Genome Sequencing Center for Infectious Disease"/>
            <person name="Wu L."/>
            <person name="Ma J."/>
        </authorList>
    </citation>
    <scope>NUCLEOTIDE SEQUENCE [LARGE SCALE GENOMIC DNA]</scope>
    <source>
        <strain evidence="3">JCM 12125</strain>
    </source>
</reference>
<protein>
    <recommendedName>
        <fullName evidence="4">Lipoprotein</fullName>
    </recommendedName>
</protein>
<dbReference type="RefSeq" id="WP_374036384.1">
    <property type="nucleotide sequence ID" value="NZ_CP169082.1"/>
</dbReference>
<evidence type="ECO:0008006" key="4">
    <source>
        <dbReference type="Google" id="ProtNLM"/>
    </source>
</evidence>